<accession>A0A0D0CAR6</accession>
<protein>
    <submittedName>
        <fullName evidence="2">Uncharacterized protein</fullName>
    </submittedName>
</protein>
<name>A0A0D0CAR6_9AGAM</name>
<keyword evidence="3" id="KW-1185">Reference proteome</keyword>
<proteinExistence type="predicted"/>
<dbReference type="EMBL" id="KN830556">
    <property type="protein sequence ID" value="KIK72678.1"/>
    <property type="molecule type" value="Genomic_DNA"/>
</dbReference>
<reference evidence="2 3" key="1">
    <citation type="submission" date="2014-04" db="EMBL/GenBank/DDBJ databases">
        <authorList>
            <consortium name="DOE Joint Genome Institute"/>
            <person name="Kuo A."/>
            <person name="Kohler A."/>
            <person name="Jargeat P."/>
            <person name="Nagy L.G."/>
            <person name="Floudas D."/>
            <person name="Copeland A."/>
            <person name="Barry K.W."/>
            <person name="Cichocki N."/>
            <person name="Veneault-Fourrey C."/>
            <person name="LaButti K."/>
            <person name="Lindquist E.A."/>
            <person name="Lipzen A."/>
            <person name="Lundell T."/>
            <person name="Morin E."/>
            <person name="Murat C."/>
            <person name="Sun H."/>
            <person name="Tunlid A."/>
            <person name="Henrissat B."/>
            <person name="Grigoriev I.V."/>
            <person name="Hibbett D.S."/>
            <person name="Martin F."/>
            <person name="Nordberg H.P."/>
            <person name="Cantor M.N."/>
            <person name="Hua S.X."/>
        </authorList>
    </citation>
    <scope>NUCLEOTIDE SEQUENCE [LARGE SCALE GENOMIC DNA]</scope>
    <source>
        <strain evidence="2 3">Ve08.2h10</strain>
    </source>
</reference>
<reference evidence="3" key="2">
    <citation type="submission" date="2015-01" db="EMBL/GenBank/DDBJ databases">
        <title>Evolutionary Origins and Diversification of the Mycorrhizal Mutualists.</title>
        <authorList>
            <consortium name="DOE Joint Genome Institute"/>
            <consortium name="Mycorrhizal Genomics Consortium"/>
            <person name="Kohler A."/>
            <person name="Kuo A."/>
            <person name="Nagy L.G."/>
            <person name="Floudas D."/>
            <person name="Copeland A."/>
            <person name="Barry K.W."/>
            <person name="Cichocki N."/>
            <person name="Veneault-Fourrey C."/>
            <person name="LaButti K."/>
            <person name="Lindquist E.A."/>
            <person name="Lipzen A."/>
            <person name="Lundell T."/>
            <person name="Morin E."/>
            <person name="Murat C."/>
            <person name="Riley R."/>
            <person name="Ohm R."/>
            <person name="Sun H."/>
            <person name="Tunlid A."/>
            <person name="Henrissat B."/>
            <person name="Grigoriev I.V."/>
            <person name="Hibbett D.S."/>
            <person name="Martin F."/>
        </authorList>
    </citation>
    <scope>NUCLEOTIDE SEQUENCE [LARGE SCALE GENOMIC DNA]</scope>
    <source>
        <strain evidence="3">Ve08.2h10</strain>
    </source>
</reference>
<feature type="region of interest" description="Disordered" evidence="1">
    <location>
        <begin position="34"/>
        <end position="75"/>
    </location>
</feature>
<dbReference type="Proteomes" id="UP000054538">
    <property type="component" value="Unassembled WGS sequence"/>
</dbReference>
<organism evidence="2 3">
    <name type="scientific">Paxillus rubicundulus Ve08.2h10</name>
    <dbReference type="NCBI Taxonomy" id="930991"/>
    <lineage>
        <taxon>Eukaryota</taxon>
        <taxon>Fungi</taxon>
        <taxon>Dikarya</taxon>
        <taxon>Basidiomycota</taxon>
        <taxon>Agaricomycotina</taxon>
        <taxon>Agaricomycetes</taxon>
        <taxon>Agaricomycetidae</taxon>
        <taxon>Boletales</taxon>
        <taxon>Paxilineae</taxon>
        <taxon>Paxillaceae</taxon>
        <taxon>Paxillus</taxon>
    </lineage>
</organism>
<sequence length="276" mass="31827">MADPSFEEVPNYASPEFDVIRTGLRLGYHENDEQAEAELRAAEEAEEARRLLAEEEERATRTETERERKEAEKKKPKMNTFIPGTSVTDVLIHPPSQYALQKLSTFDFSELWYFSLAGRLDAAKYSNKSQADDTFGISKMDDHLTVRSIASVRASRNVLQDHELPFSEFLRAKNCFLEYARRAEWPAVNLDALAQFFWRMETHPLLQLPLGEKIILTYAARIRPDWHRELKAGRGYDIAVTNQNLLSMISDEVKAIEEDRMKTKARTRSQMISIPI</sequence>
<dbReference type="AlphaFoldDB" id="A0A0D0CAR6"/>
<gene>
    <name evidence="2" type="ORF">PAXRUDRAFT_21706</name>
</gene>
<evidence type="ECO:0000256" key="1">
    <source>
        <dbReference type="SAM" id="MobiDB-lite"/>
    </source>
</evidence>
<evidence type="ECO:0000313" key="3">
    <source>
        <dbReference type="Proteomes" id="UP000054538"/>
    </source>
</evidence>
<evidence type="ECO:0000313" key="2">
    <source>
        <dbReference type="EMBL" id="KIK72678.1"/>
    </source>
</evidence>
<feature type="compositionally biased region" description="Basic and acidic residues" evidence="1">
    <location>
        <begin position="34"/>
        <end position="73"/>
    </location>
</feature>
<dbReference type="InParanoid" id="A0A0D0CAR6"/>
<dbReference type="OrthoDB" id="2688210at2759"/>
<dbReference type="HOGENOM" id="CLU_052398_1_0_1"/>